<dbReference type="InterPro" id="IPR003439">
    <property type="entry name" value="ABC_transporter-like_ATP-bd"/>
</dbReference>
<evidence type="ECO:0000313" key="13">
    <source>
        <dbReference type="EMBL" id="SPQ98179.1"/>
    </source>
</evidence>
<dbReference type="CDD" id="cd03263">
    <property type="entry name" value="ABC_subfamily_A"/>
    <property type="match status" value="2"/>
</dbReference>
<dbReference type="Proteomes" id="UP000290189">
    <property type="component" value="Unassembled WGS sequence"/>
</dbReference>
<evidence type="ECO:0000256" key="11">
    <source>
        <dbReference type="SAM" id="Phobius"/>
    </source>
</evidence>
<feature type="transmembrane region" description="Helical" evidence="11">
    <location>
        <begin position="123"/>
        <end position="143"/>
    </location>
</feature>
<feature type="transmembrane region" description="Helical" evidence="11">
    <location>
        <begin position="305"/>
        <end position="329"/>
    </location>
</feature>
<feature type="transmembrane region" description="Helical" evidence="11">
    <location>
        <begin position="918"/>
        <end position="936"/>
    </location>
</feature>
<feature type="domain" description="ABC transporter" evidence="12">
    <location>
        <begin position="521"/>
        <end position="756"/>
    </location>
</feature>
<organism evidence="13 14">
    <name type="scientific">Plasmodiophora brassicae</name>
    <name type="common">Clubroot disease agent</name>
    <dbReference type="NCBI Taxonomy" id="37360"/>
    <lineage>
        <taxon>Eukaryota</taxon>
        <taxon>Sar</taxon>
        <taxon>Rhizaria</taxon>
        <taxon>Endomyxa</taxon>
        <taxon>Phytomyxea</taxon>
        <taxon>Plasmodiophorida</taxon>
        <taxon>Plasmodiophoridae</taxon>
        <taxon>Plasmodiophora</taxon>
    </lineage>
</organism>
<evidence type="ECO:0000256" key="1">
    <source>
        <dbReference type="ARBA" id="ARBA00004141"/>
    </source>
</evidence>
<dbReference type="FunFam" id="3.40.50.300:FF:000335">
    <property type="entry name" value="ATP binding cassette subfamily A member 5"/>
    <property type="match status" value="1"/>
</dbReference>
<feature type="transmembrane region" description="Helical" evidence="11">
    <location>
        <begin position="1197"/>
        <end position="1219"/>
    </location>
</feature>
<keyword evidence="13" id="KW-0496">Mitochondrion</keyword>
<keyword evidence="4 11" id="KW-0812">Transmembrane</keyword>
<dbReference type="Pfam" id="PF00005">
    <property type="entry name" value="ABC_tran"/>
    <property type="match status" value="2"/>
</dbReference>
<proteinExistence type="inferred from homology"/>
<keyword evidence="6" id="KW-0547">Nucleotide-binding</keyword>
<geneLocation type="mitochondrion" evidence="13"/>
<evidence type="ECO:0000256" key="4">
    <source>
        <dbReference type="ARBA" id="ARBA00022692"/>
    </source>
</evidence>
<comment type="similarity">
    <text evidence="2">Belongs to the ABC transporter superfamily. ABCA family.</text>
</comment>
<evidence type="ECO:0000256" key="2">
    <source>
        <dbReference type="ARBA" id="ARBA00008869"/>
    </source>
</evidence>
<sequence length="1757" mass="193943">MASSAASDFQGCLQQLATAEIGYVQCVLQSGAFLYQGLPIRQLSLAQLSELQRNASSATGYSFTCPTDPSSPSSACCTAAHNAQQCQLTQQSSQMYYLNSCKSMMDQVIWSTYDCESVDASDAVAITIGVVAVCLIVALRICVSHPTLTRRWIRQLWALLEKNWYIWKNTLWSTVKGMVFSLALLSTLLVIISFTGIQKQVVHLPLGVELEFVGPDQTRTTLLSNLRAVGGLMLLVSLTYQIADVVIAVVLEKERHIREALRVTGVKDFLLYLSWSVSYLFAFLPISVAIALLTNLGGVFPTERVSLLTMFFVAFLSAMVSLCMAMSAFFSATRPAVIGTLVIVYLMNFIAVLAHGTSGQTAICLLPPSCLVVAMNEAFADAANGIGFHRSYMLYQNPDTNAPFSTTIPMLVFDAFLFSVLAWYLDNVLPQKVGTRKPWHFPFHKSYWRPELPKDVPVPHPVAQDVGDRKSKRRSEQRISIRGALNISMQGGSQANSLRRTSRIEAVDVDLEQLSRSNRCIQIQGLTRRFRVPGMAQDRVAVDNLNLTLYEGHITSLLGHNGAGKSTLIGMLCGVVEPTSGDARVFGRSLRADIQRIRESLGMCPQHDIVYEELTTYENLRLFAMLKGVHVAKIGAEILSLAGSLGLLPKLYERVSTLSGGQKRKLCVAIALIGGSRVVFLDEPTAGMDPSSRRLTWDVLLDQRKGRVIVLTTHFMDESDILSDRIAIISDGALCCVGSSLFLKTLYGKGYILTVSSPSASSIEYVRSLVKDKVPGSSPQTTMNATDASFTLPLQHVRKFPDLFRTLEALGDVDFGISVTTLEEVFLTVAASRDAVPAAVEIAINDEPNAVNPDAPQHRRRRSRNVSMDPERGVQPASARRPTAADSQRAHRRGGCLPVVLAQMVVKRWWLARRDIRHLLFLVVLPLSFLVVPLVIPEISITPLLRSSAGVYPQPPAPGDQCASKLDKQNLNAVQEKGCTTFQSCTTVDQKTGNVFQTTPQKVSLVYMSRQDGCLSHGVMGFCRYIPWICHTDVCCDWTNYKSPWYPCQTYVMFNGVWGYGDTNANWNVYCPKRSYAVVEGLVNGFIRSLAILMAFIFAPAVIIAHAVMETEPMRNTKFQQLVSGVKASVYWVGAWIWDQSSALICVAFASILLTKYAAPINETAYGPAIWLCLAFAVCCVPFAYALSFRFRVSSKALTVMLVINIVTGGGLGIIMYILRTVVINLPGGITSTTLAYYLRFALMVFPSFALMDGLLVLQIQLYTVCIADASDSCSGRLPSPYGTVWQNIVYLVVVTVLSFVILIRSEKRRLFADEEQTPGSWRMRLYRFVCSADAPAEDAGKSVAPVEDRDVAKERERMEYALRQPTDPLEILGLCKIYESRTTGASRVALHPLWLGVPAGQCFGYLGVNGAGKSTTLKCLTGFLPPTSGTARIAGRDIVADIYGARKRAAYCPQFDALFDVLTVEQHLTMYCRIRGVPTKVVDTIIRQMQLDLFRNVPSQYLSGGNKRKLSAAMALVGTPRVVFLDEPSTGMDPHTKRFLWRVISGVVQASRTCVVLTTHSMEECEALCSRVAILIDGSLRCIGPIQHLKSRFGSGYTIEVRTKPVTVEMVNEARAKIGAFAVVNRETLAQVCEGLADPALTKLASSRSQQTVLGLDLGDVPIQVFIKWWLQEKLCMSVMNQVLKGLKDCTLKSRHGHHLVFQVPMQSTLLSDMFTFMESITSCFEHYSISQTTLEEIFNMFANEQVRGDRRSKRS</sequence>
<keyword evidence="3" id="KW-0813">Transport</keyword>
<dbReference type="PROSITE" id="PS50893">
    <property type="entry name" value="ABC_TRANSPORTER_2"/>
    <property type="match status" value="2"/>
</dbReference>
<dbReference type="InterPro" id="IPR017871">
    <property type="entry name" value="ABC_transporter-like_CS"/>
</dbReference>
<evidence type="ECO:0000256" key="3">
    <source>
        <dbReference type="ARBA" id="ARBA00022448"/>
    </source>
</evidence>
<evidence type="ECO:0000256" key="7">
    <source>
        <dbReference type="ARBA" id="ARBA00022840"/>
    </source>
</evidence>
<keyword evidence="7" id="KW-0067">ATP-binding</keyword>
<dbReference type="SUPFAM" id="SSF52540">
    <property type="entry name" value="P-loop containing nucleoside triphosphate hydrolases"/>
    <property type="match status" value="2"/>
</dbReference>
<dbReference type="GO" id="GO:0016020">
    <property type="term" value="C:membrane"/>
    <property type="evidence" value="ECO:0007669"/>
    <property type="project" value="UniProtKB-SubCell"/>
</dbReference>
<dbReference type="PROSITE" id="PS00211">
    <property type="entry name" value="ABC_TRANSPORTER_1"/>
    <property type="match status" value="1"/>
</dbReference>
<dbReference type="PANTHER" id="PTHR19229">
    <property type="entry name" value="ATP-BINDING CASSETTE TRANSPORTER SUBFAMILY A ABCA"/>
    <property type="match status" value="1"/>
</dbReference>
<dbReference type="GO" id="GO:0005524">
    <property type="term" value="F:ATP binding"/>
    <property type="evidence" value="ECO:0007669"/>
    <property type="project" value="UniProtKB-KW"/>
</dbReference>
<name>A0A3P3YDF7_PLABS</name>
<dbReference type="PANTHER" id="PTHR19229:SF250">
    <property type="entry name" value="ABC TRANSPORTER DOMAIN-CONTAINING PROTEIN-RELATED"/>
    <property type="match status" value="1"/>
</dbReference>
<feature type="transmembrane region" description="Helical" evidence="11">
    <location>
        <begin position="1285"/>
        <end position="1304"/>
    </location>
</feature>
<dbReference type="Gene3D" id="3.40.50.300">
    <property type="entry name" value="P-loop containing nucleotide triphosphate hydrolases"/>
    <property type="match status" value="2"/>
</dbReference>
<comment type="subcellular location">
    <subcellularLocation>
        <location evidence="1">Membrane</location>
        <topology evidence="1">Multi-pass membrane protein</topology>
    </subcellularLocation>
</comment>
<dbReference type="FunFam" id="3.40.50.300:FF:000298">
    <property type="entry name" value="ATP-binding cassette sub-family A member 12"/>
    <property type="match status" value="1"/>
</dbReference>
<evidence type="ECO:0000256" key="8">
    <source>
        <dbReference type="ARBA" id="ARBA00022989"/>
    </source>
</evidence>
<evidence type="ECO:0000256" key="6">
    <source>
        <dbReference type="ARBA" id="ARBA00022741"/>
    </source>
</evidence>
<dbReference type="EMBL" id="OVEO01000009">
    <property type="protein sequence ID" value="SPQ98179.1"/>
    <property type="molecule type" value="Genomic_DNA"/>
</dbReference>
<dbReference type="InterPro" id="IPR027417">
    <property type="entry name" value="P-loop_NTPase"/>
</dbReference>
<dbReference type="GO" id="GO:0016887">
    <property type="term" value="F:ATP hydrolysis activity"/>
    <property type="evidence" value="ECO:0007669"/>
    <property type="project" value="InterPro"/>
</dbReference>
<feature type="transmembrane region" description="Helical" evidence="11">
    <location>
        <begin position="1086"/>
        <end position="1109"/>
    </location>
</feature>
<feature type="region of interest" description="Disordered" evidence="10">
    <location>
        <begin position="847"/>
        <end position="890"/>
    </location>
</feature>
<feature type="transmembrane region" description="Helical" evidence="11">
    <location>
        <begin position="402"/>
        <end position="425"/>
    </location>
</feature>
<dbReference type="InterPro" id="IPR003593">
    <property type="entry name" value="AAA+_ATPase"/>
</dbReference>
<evidence type="ECO:0000256" key="10">
    <source>
        <dbReference type="SAM" id="MobiDB-lite"/>
    </source>
</evidence>
<reference evidence="13 14" key="1">
    <citation type="submission" date="2018-03" db="EMBL/GenBank/DDBJ databases">
        <authorList>
            <person name="Fogelqvist J."/>
        </authorList>
    </citation>
    <scope>NUCLEOTIDE SEQUENCE [LARGE SCALE GENOMIC DNA]</scope>
</reference>
<feature type="transmembrane region" description="Helical" evidence="11">
    <location>
        <begin position="1130"/>
        <end position="1153"/>
    </location>
</feature>
<feature type="transmembrane region" description="Helical" evidence="11">
    <location>
        <begin position="1165"/>
        <end position="1185"/>
    </location>
</feature>
<keyword evidence="9 11" id="KW-0472">Membrane</keyword>
<dbReference type="Pfam" id="PF12698">
    <property type="entry name" value="ABC2_membrane_3"/>
    <property type="match status" value="2"/>
</dbReference>
<accession>A0A3P3YDF7</accession>
<protein>
    <recommendedName>
        <fullName evidence="12">ABC transporter domain-containing protein</fullName>
    </recommendedName>
</protein>
<dbReference type="SMART" id="SM00382">
    <property type="entry name" value="AAA"/>
    <property type="match status" value="2"/>
</dbReference>
<dbReference type="GO" id="GO:0140359">
    <property type="term" value="F:ABC-type transporter activity"/>
    <property type="evidence" value="ECO:0007669"/>
    <property type="project" value="InterPro"/>
</dbReference>
<evidence type="ECO:0000256" key="5">
    <source>
        <dbReference type="ARBA" id="ARBA00022737"/>
    </source>
</evidence>
<feature type="transmembrane region" description="Helical" evidence="11">
    <location>
        <begin position="272"/>
        <end position="293"/>
    </location>
</feature>
<keyword evidence="5" id="KW-0677">Repeat</keyword>
<feature type="transmembrane region" description="Helical" evidence="11">
    <location>
        <begin position="228"/>
        <end position="251"/>
    </location>
</feature>
<dbReference type="InterPro" id="IPR026082">
    <property type="entry name" value="ABCA"/>
</dbReference>
<dbReference type="InterPro" id="IPR013525">
    <property type="entry name" value="ABC2_TM"/>
</dbReference>
<keyword evidence="8 11" id="KW-1133">Transmembrane helix</keyword>
<feature type="domain" description="ABC transporter" evidence="12">
    <location>
        <begin position="1373"/>
        <end position="1603"/>
    </location>
</feature>
<gene>
    <name evidence="13" type="ORF">PLBR_LOCUS5394</name>
</gene>
<feature type="transmembrane region" description="Helical" evidence="11">
    <location>
        <begin position="336"/>
        <end position="356"/>
    </location>
</feature>
<evidence type="ECO:0000259" key="12">
    <source>
        <dbReference type="PROSITE" id="PS50893"/>
    </source>
</evidence>
<dbReference type="GO" id="GO:0005319">
    <property type="term" value="F:lipid transporter activity"/>
    <property type="evidence" value="ECO:0007669"/>
    <property type="project" value="TreeGrafter"/>
</dbReference>
<feature type="transmembrane region" description="Helical" evidence="11">
    <location>
        <begin position="178"/>
        <end position="197"/>
    </location>
</feature>
<evidence type="ECO:0000313" key="14">
    <source>
        <dbReference type="Proteomes" id="UP000290189"/>
    </source>
</evidence>
<evidence type="ECO:0000256" key="9">
    <source>
        <dbReference type="ARBA" id="ARBA00023136"/>
    </source>
</evidence>